<dbReference type="Pfam" id="PF04264">
    <property type="entry name" value="YceI"/>
    <property type="match status" value="1"/>
</dbReference>
<reference evidence="3 4" key="1">
    <citation type="submission" date="2019-03" db="EMBL/GenBank/DDBJ databases">
        <title>Genomic Encyclopedia of Type Strains, Phase IV (KMG-IV): sequencing the most valuable type-strain genomes for metagenomic binning, comparative biology and taxonomic classification.</title>
        <authorList>
            <person name="Goeker M."/>
        </authorList>
    </citation>
    <scope>NUCLEOTIDE SEQUENCE [LARGE SCALE GENOMIC DNA]</scope>
    <source>
        <strain evidence="3 4">DSM 100059</strain>
    </source>
</reference>
<evidence type="ECO:0000313" key="3">
    <source>
        <dbReference type="EMBL" id="TDX01252.1"/>
    </source>
</evidence>
<feature type="chain" id="PRO_5020862242" evidence="1">
    <location>
        <begin position="20"/>
        <end position="189"/>
    </location>
</feature>
<keyword evidence="4" id="KW-1185">Reference proteome</keyword>
<gene>
    <name evidence="3" type="ORF">EDB95_2284</name>
</gene>
<dbReference type="PANTHER" id="PTHR34406">
    <property type="entry name" value="PROTEIN YCEI"/>
    <property type="match status" value="1"/>
</dbReference>
<proteinExistence type="predicted"/>
<sequence>MQKITFLALGLLLSVGVFAQTWTLDKMHSQLNFGVTHMGINTVEGGFRSFDATITSSKDDLSDAVVELKADVGSINTGVDPRDNHLKSPDFFDAATFPTFTFKSTSFTKTGDKTYQVTGNLTLHGVTKPVTLNVTFNGTATNPMNKKTSAGFHISGVINRADFGIGTKFPDNMLSNDVNLDANTEFVKG</sequence>
<dbReference type="RefSeq" id="WP_133993640.1">
    <property type="nucleotide sequence ID" value="NZ_SODV01000001.1"/>
</dbReference>
<organism evidence="3 4">
    <name type="scientific">Dinghuibacter silviterrae</name>
    <dbReference type="NCBI Taxonomy" id="1539049"/>
    <lineage>
        <taxon>Bacteria</taxon>
        <taxon>Pseudomonadati</taxon>
        <taxon>Bacteroidota</taxon>
        <taxon>Chitinophagia</taxon>
        <taxon>Chitinophagales</taxon>
        <taxon>Chitinophagaceae</taxon>
        <taxon>Dinghuibacter</taxon>
    </lineage>
</organism>
<dbReference type="Gene3D" id="2.40.128.110">
    <property type="entry name" value="Lipid/polyisoprenoid-binding, YceI-like"/>
    <property type="match status" value="1"/>
</dbReference>
<dbReference type="OrthoDB" id="9811006at2"/>
<dbReference type="InterPro" id="IPR007372">
    <property type="entry name" value="Lipid/polyisoprenoid-bd_YceI"/>
</dbReference>
<comment type="caution">
    <text evidence="3">The sequence shown here is derived from an EMBL/GenBank/DDBJ whole genome shotgun (WGS) entry which is preliminary data.</text>
</comment>
<name>A0A4R8DSL1_9BACT</name>
<evidence type="ECO:0000313" key="4">
    <source>
        <dbReference type="Proteomes" id="UP000294498"/>
    </source>
</evidence>
<feature type="signal peptide" evidence="1">
    <location>
        <begin position="1"/>
        <end position="19"/>
    </location>
</feature>
<dbReference type="Proteomes" id="UP000294498">
    <property type="component" value="Unassembled WGS sequence"/>
</dbReference>
<dbReference type="SUPFAM" id="SSF101874">
    <property type="entry name" value="YceI-like"/>
    <property type="match status" value="1"/>
</dbReference>
<feature type="domain" description="Lipid/polyisoprenoid-binding YceI-like" evidence="2">
    <location>
        <begin position="21"/>
        <end position="187"/>
    </location>
</feature>
<dbReference type="PANTHER" id="PTHR34406:SF1">
    <property type="entry name" value="PROTEIN YCEI"/>
    <property type="match status" value="1"/>
</dbReference>
<protein>
    <submittedName>
        <fullName evidence="3">Polyisoprenoid-binding protein YceI</fullName>
    </submittedName>
</protein>
<dbReference type="EMBL" id="SODV01000001">
    <property type="protein sequence ID" value="TDX01252.1"/>
    <property type="molecule type" value="Genomic_DNA"/>
</dbReference>
<dbReference type="SMART" id="SM00867">
    <property type="entry name" value="YceI"/>
    <property type="match status" value="1"/>
</dbReference>
<keyword evidence="1" id="KW-0732">Signal</keyword>
<dbReference type="InterPro" id="IPR036761">
    <property type="entry name" value="TTHA0802/YceI-like_sf"/>
</dbReference>
<evidence type="ECO:0000259" key="2">
    <source>
        <dbReference type="SMART" id="SM00867"/>
    </source>
</evidence>
<accession>A0A4R8DSL1</accession>
<evidence type="ECO:0000256" key="1">
    <source>
        <dbReference type="SAM" id="SignalP"/>
    </source>
</evidence>
<dbReference type="AlphaFoldDB" id="A0A4R8DSL1"/>